<reference evidence="1" key="2">
    <citation type="journal article" date="2023" name="IMA Fungus">
        <title>Comparative genomic study of the Penicillium genus elucidates a diverse pangenome and 15 lateral gene transfer events.</title>
        <authorList>
            <person name="Petersen C."/>
            <person name="Sorensen T."/>
            <person name="Nielsen M.R."/>
            <person name="Sondergaard T.E."/>
            <person name="Sorensen J.L."/>
            <person name="Fitzpatrick D.A."/>
            <person name="Frisvad J.C."/>
            <person name="Nielsen K.L."/>
        </authorList>
    </citation>
    <scope>NUCLEOTIDE SEQUENCE</scope>
    <source>
        <strain evidence="1">IBT 30728</strain>
    </source>
</reference>
<dbReference type="RefSeq" id="XP_056789468.1">
    <property type="nucleotide sequence ID" value="XM_056935596.1"/>
</dbReference>
<comment type="caution">
    <text evidence="1">The sequence shown here is derived from an EMBL/GenBank/DDBJ whole genome shotgun (WGS) entry which is preliminary data.</text>
</comment>
<sequence>MVHQAHNIPWNVFVSNLSWGSTKIKGDRIINLHPRGRKDQGKELTYFLRAFIRTIQEHTKSERAKYPSHIGAKEPHDIVLNPATVHNITPTVRRWRSYGFRGDCPSGVCNTFAEKECRCVPIPDEERRAAAFLRPYGQRRCYVFLRDNKDAFFNIEIVKTLILHGEMEALLQACALPGVELAKWWEDSECQCEYAVLGWDQVCIKALRAYICLNTIDSLPELWDKASGSTEETDYRRSRFYQYTLRTCTGEEDHISEVTTYPHRAFFGIGDNQFRGEYTVPQIRRSHWLRWEPQPRLLYIKMYDWPRSNHYGKVPIEEFLTLENPAYMGHPPSQSGVALIQSYLFEKGLPAELVLMVMDLADYKPIGRLSEPHDPFHPSNRMELDQYVTYCWQLLVRCEMLASALDMRIPWEKLIADCLVEFFASDRDGQGRFYWNARDEEGAITHRVFIKP</sequence>
<dbReference type="GeneID" id="81625845"/>
<evidence type="ECO:0000313" key="2">
    <source>
        <dbReference type="Proteomes" id="UP001148312"/>
    </source>
</evidence>
<evidence type="ECO:0000313" key="1">
    <source>
        <dbReference type="EMBL" id="KAJ5484198.1"/>
    </source>
</evidence>
<proteinExistence type="predicted"/>
<gene>
    <name evidence="1" type="ORF">N7539_005994</name>
</gene>
<dbReference type="Proteomes" id="UP001148312">
    <property type="component" value="Unassembled WGS sequence"/>
</dbReference>
<protein>
    <submittedName>
        <fullName evidence="1">Uncharacterized protein</fullName>
    </submittedName>
</protein>
<dbReference type="AlphaFoldDB" id="A0A9W9X5R6"/>
<organism evidence="1 2">
    <name type="scientific">Penicillium diatomitis</name>
    <dbReference type="NCBI Taxonomy" id="2819901"/>
    <lineage>
        <taxon>Eukaryota</taxon>
        <taxon>Fungi</taxon>
        <taxon>Dikarya</taxon>
        <taxon>Ascomycota</taxon>
        <taxon>Pezizomycotina</taxon>
        <taxon>Eurotiomycetes</taxon>
        <taxon>Eurotiomycetidae</taxon>
        <taxon>Eurotiales</taxon>
        <taxon>Aspergillaceae</taxon>
        <taxon>Penicillium</taxon>
    </lineage>
</organism>
<reference evidence="1" key="1">
    <citation type="submission" date="2022-12" db="EMBL/GenBank/DDBJ databases">
        <authorList>
            <person name="Petersen C."/>
        </authorList>
    </citation>
    <scope>NUCLEOTIDE SEQUENCE</scope>
    <source>
        <strain evidence="1">IBT 30728</strain>
    </source>
</reference>
<name>A0A9W9X5R6_9EURO</name>
<keyword evidence="2" id="KW-1185">Reference proteome</keyword>
<accession>A0A9W9X5R6</accession>
<dbReference type="EMBL" id="JAPWDQ010000006">
    <property type="protein sequence ID" value="KAJ5484198.1"/>
    <property type="molecule type" value="Genomic_DNA"/>
</dbReference>